<evidence type="ECO:0000313" key="1">
    <source>
        <dbReference type="EMBL" id="CAA9452889.1"/>
    </source>
</evidence>
<accession>A0A6J4QRK8</accession>
<organism evidence="1">
    <name type="scientific">uncultured Rubrobacteraceae bacterium</name>
    <dbReference type="NCBI Taxonomy" id="349277"/>
    <lineage>
        <taxon>Bacteria</taxon>
        <taxon>Bacillati</taxon>
        <taxon>Actinomycetota</taxon>
        <taxon>Rubrobacteria</taxon>
        <taxon>Rubrobacterales</taxon>
        <taxon>Rubrobacteraceae</taxon>
        <taxon>environmental samples</taxon>
    </lineage>
</organism>
<dbReference type="EMBL" id="CADCVD010000126">
    <property type="protein sequence ID" value="CAA9452889.1"/>
    <property type="molecule type" value="Genomic_DNA"/>
</dbReference>
<protein>
    <submittedName>
        <fullName evidence="1">Uncharacterized protein</fullName>
    </submittedName>
</protein>
<reference evidence="1" key="1">
    <citation type="submission" date="2020-02" db="EMBL/GenBank/DDBJ databases">
        <authorList>
            <person name="Meier V. D."/>
        </authorList>
    </citation>
    <scope>NUCLEOTIDE SEQUENCE</scope>
    <source>
        <strain evidence="1">AVDCRST_MAG37</strain>
    </source>
</reference>
<proteinExistence type="predicted"/>
<gene>
    <name evidence="1" type="ORF">AVDCRST_MAG37-2570</name>
</gene>
<dbReference type="AlphaFoldDB" id="A0A6J4QRK8"/>
<name>A0A6J4QRK8_9ACTN</name>
<sequence length="53" mass="6555">MTREELEERVDEILLKRTRGEKLTRKEEKILAYTYYAARNRSDTIRIRVRRDI</sequence>